<sequence>MNAKSSCLVGTINRSNFEFVCPEENVDVTQLGNPTNGTLAPASNGNVSSEAEANVGMIENDLPTSWVVLSRSCRIADGSPHTSQEGGRPDHQEDEKGESAQQEMEQHAEIQECSMRSSLEHRTTTLTSSWFGTCNSSLHADIERSEVGPTTPFNPSWHSACTENNTVEASDNSQPADATLSSIEDLRRSNDILRALLAQSDKVVAQSLLGKEAAARELGDMRSTLSALLANTESRSNVFRGPRSHRLHQPAVPEQSEPPNENQPFHLFGWLQQFLFGDSERESQDSGSSQREQEDHTHTDEHFDILDSPLPLRGGLSWRSHFDTARRCAQRGKNQEAFASLLLGITSEDFCEWNLLLEENEKCNFLSGPHRLRWDCIIADKLCEFLWSDKVVEVNGTLPHEEPVTPNPERPNPVAIADFVLGTIARHFGNGRTDGQMSQEMPSAGADGGSDSEDRTRNSLGTQQPAPPSPGPPFRTLENILSIATSIFPSDVSLLYAQASLCAVLGRQEDSIRLLNEVSVREPGCLLRYGGCGVKQ</sequence>
<dbReference type="EMBL" id="CZPT02000286">
    <property type="protein sequence ID" value="SCU65405.1"/>
    <property type="molecule type" value="Genomic_DNA"/>
</dbReference>
<feature type="region of interest" description="Disordered" evidence="1">
    <location>
        <begin position="281"/>
        <end position="305"/>
    </location>
</feature>
<proteinExistence type="predicted"/>
<keyword evidence="3" id="KW-1185">Reference proteome</keyword>
<dbReference type="AlphaFoldDB" id="A0A1G4I150"/>
<feature type="compositionally biased region" description="Low complexity" evidence="1">
    <location>
        <begin position="253"/>
        <end position="263"/>
    </location>
</feature>
<protein>
    <submittedName>
        <fullName evidence="2">Uncharacterized protein</fullName>
    </submittedName>
</protein>
<evidence type="ECO:0000313" key="2">
    <source>
        <dbReference type="EMBL" id="SCU65405.1"/>
    </source>
</evidence>
<reference evidence="2" key="1">
    <citation type="submission" date="2016-09" db="EMBL/GenBank/DDBJ databases">
        <authorList>
            <person name="Hebert L."/>
            <person name="Moumen B."/>
        </authorList>
    </citation>
    <scope>NUCLEOTIDE SEQUENCE [LARGE SCALE GENOMIC DNA]</scope>
    <source>
        <strain evidence="2">OVI</strain>
    </source>
</reference>
<accession>A0A1G4I150</accession>
<comment type="caution">
    <text evidence="2">The sequence shown here is derived from an EMBL/GenBank/DDBJ whole genome shotgun (WGS) entry which is preliminary data.</text>
</comment>
<feature type="region of interest" description="Disordered" evidence="1">
    <location>
        <begin position="235"/>
        <end position="263"/>
    </location>
</feature>
<evidence type="ECO:0000256" key="1">
    <source>
        <dbReference type="SAM" id="MobiDB-lite"/>
    </source>
</evidence>
<name>A0A1G4I150_TRYEQ</name>
<feature type="region of interest" description="Disordered" evidence="1">
    <location>
        <begin position="430"/>
        <end position="474"/>
    </location>
</feature>
<evidence type="ECO:0000313" key="3">
    <source>
        <dbReference type="Proteomes" id="UP000195570"/>
    </source>
</evidence>
<organism evidence="2 3">
    <name type="scientific">Trypanosoma equiperdum</name>
    <dbReference type="NCBI Taxonomy" id="5694"/>
    <lineage>
        <taxon>Eukaryota</taxon>
        <taxon>Discoba</taxon>
        <taxon>Euglenozoa</taxon>
        <taxon>Kinetoplastea</taxon>
        <taxon>Metakinetoplastina</taxon>
        <taxon>Trypanosomatida</taxon>
        <taxon>Trypanosomatidae</taxon>
        <taxon>Trypanosoma</taxon>
    </lineage>
</organism>
<feature type="compositionally biased region" description="Basic and acidic residues" evidence="1">
    <location>
        <begin position="87"/>
        <end position="110"/>
    </location>
</feature>
<dbReference type="RefSeq" id="XP_067077012.1">
    <property type="nucleotide sequence ID" value="XM_067220911.1"/>
</dbReference>
<gene>
    <name evidence="2" type="ORF">TEOVI_000620900</name>
</gene>
<feature type="compositionally biased region" description="Basic and acidic residues" evidence="1">
    <location>
        <begin position="291"/>
        <end position="305"/>
    </location>
</feature>
<dbReference type="GeneID" id="92380148"/>
<dbReference type="Proteomes" id="UP000195570">
    <property type="component" value="Unassembled WGS sequence"/>
</dbReference>
<feature type="region of interest" description="Disordered" evidence="1">
    <location>
        <begin position="76"/>
        <end position="119"/>
    </location>
</feature>
<dbReference type="VEuPathDB" id="TriTrypDB:TEOVI_000620900"/>